<dbReference type="PANTHER" id="PTHR13022:SF0">
    <property type="entry name" value="EUKARYOTIC TRANSLATION INITIATION FACTOR 3 SUBUNIT K"/>
    <property type="match status" value="1"/>
</dbReference>
<dbReference type="PANTHER" id="PTHR13022">
    <property type="entry name" value="EUKARYOTIC TRANSLATION INITIATION FACTOR 3 SUBUNIT 11"/>
    <property type="match status" value="1"/>
</dbReference>
<feature type="domain" description="CSN8/PSMD8/EIF3K" evidence="1">
    <location>
        <begin position="41"/>
        <end position="153"/>
    </location>
</feature>
<evidence type="ECO:0000259" key="1">
    <source>
        <dbReference type="Pfam" id="PF10075"/>
    </source>
</evidence>
<dbReference type="InterPro" id="IPR016024">
    <property type="entry name" value="ARM-type_fold"/>
</dbReference>
<protein>
    <recommendedName>
        <fullName evidence="1">CSN8/PSMD8/EIF3K domain-containing protein</fullName>
    </recommendedName>
</protein>
<dbReference type="OMA" id="DLERCCF"/>
<dbReference type="SUPFAM" id="SSF48371">
    <property type="entry name" value="ARM repeat"/>
    <property type="match status" value="1"/>
</dbReference>
<accession>G0U953</accession>
<dbReference type="InterPro" id="IPR009374">
    <property type="entry name" value="eIF3k"/>
</dbReference>
<dbReference type="GO" id="GO:0005852">
    <property type="term" value="C:eukaryotic translation initiation factor 3 complex"/>
    <property type="evidence" value="ECO:0007669"/>
    <property type="project" value="InterPro"/>
</dbReference>
<dbReference type="Gene3D" id="1.25.40.250">
    <property type="entry name" value="ARM repeat, domain 1"/>
    <property type="match status" value="1"/>
</dbReference>
<proteinExistence type="predicted"/>
<evidence type="ECO:0000313" key="2">
    <source>
        <dbReference type="EMBL" id="CCC54137.1"/>
    </source>
</evidence>
<dbReference type="GO" id="GO:0043022">
    <property type="term" value="F:ribosome binding"/>
    <property type="evidence" value="ECO:0007669"/>
    <property type="project" value="InterPro"/>
</dbReference>
<sequence length="207" mass="23298">MSGDMASKVEQALQKDVYDLQLFLGFLKSYVMSGMQPDKQLLLGILLQALPRFHTSDFSACISLIPSHVQDASYIEKELGLIYDLENYLSCGRFTQFWEVWREADSSLEARPSFEPHMRAAILTVVASTLEQIQTTRLAVYLGLPEATEQKKIQEAFQEAAQIAGENVKLVSCDDKLVVFERRTHETPESDTSQKPLSFSRIASLVS</sequence>
<dbReference type="AlphaFoldDB" id="G0U953"/>
<dbReference type="InterPro" id="IPR033464">
    <property type="entry name" value="CSN8_PSD8_EIF3K"/>
</dbReference>
<gene>
    <name evidence="2" type="ORF">TVY486_1116210</name>
</gene>
<dbReference type="GO" id="GO:0006446">
    <property type="term" value="P:regulation of translational initiation"/>
    <property type="evidence" value="ECO:0007669"/>
    <property type="project" value="InterPro"/>
</dbReference>
<dbReference type="GO" id="GO:0003743">
    <property type="term" value="F:translation initiation factor activity"/>
    <property type="evidence" value="ECO:0007669"/>
    <property type="project" value="InterPro"/>
</dbReference>
<dbReference type="VEuPathDB" id="TriTrypDB:TvY486_1116210"/>
<dbReference type="EMBL" id="HE573027">
    <property type="protein sequence ID" value="CCC54137.1"/>
    <property type="molecule type" value="Genomic_DNA"/>
</dbReference>
<dbReference type="Pfam" id="PF10075">
    <property type="entry name" value="CSN8_PSD8_EIF3K"/>
    <property type="match status" value="1"/>
</dbReference>
<organism evidence="2">
    <name type="scientific">Trypanosoma vivax (strain Y486)</name>
    <dbReference type="NCBI Taxonomy" id="1055687"/>
    <lineage>
        <taxon>Eukaryota</taxon>
        <taxon>Discoba</taxon>
        <taxon>Euglenozoa</taxon>
        <taxon>Kinetoplastea</taxon>
        <taxon>Metakinetoplastina</taxon>
        <taxon>Trypanosomatida</taxon>
        <taxon>Trypanosomatidae</taxon>
        <taxon>Trypanosoma</taxon>
        <taxon>Duttonella</taxon>
    </lineage>
</organism>
<dbReference type="InterPro" id="IPR016020">
    <property type="entry name" value="Transl_init_fac_sub12_N_euk"/>
</dbReference>
<name>G0U953_TRYVY</name>
<reference evidence="2" key="1">
    <citation type="journal article" date="2012" name="Proc. Natl. Acad. Sci. U.S.A.">
        <title>Antigenic diversity is generated by distinct evolutionary mechanisms in African trypanosome species.</title>
        <authorList>
            <person name="Jackson A.P."/>
            <person name="Berry A."/>
            <person name="Aslett M."/>
            <person name="Allison H.C."/>
            <person name="Burton P."/>
            <person name="Vavrova-Anderson J."/>
            <person name="Brown R."/>
            <person name="Browne H."/>
            <person name="Corton N."/>
            <person name="Hauser H."/>
            <person name="Gamble J."/>
            <person name="Gilderthorp R."/>
            <person name="Marcello L."/>
            <person name="McQuillan J."/>
            <person name="Otto T.D."/>
            <person name="Quail M.A."/>
            <person name="Sanders M.J."/>
            <person name="van Tonder A."/>
            <person name="Ginger M.L."/>
            <person name="Field M.C."/>
            <person name="Barry J.D."/>
            <person name="Hertz-Fowler C."/>
            <person name="Berriman M."/>
        </authorList>
    </citation>
    <scope>NUCLEOTIDE SEQUENCE</scope>
    <source>
        <strain evidence="2">Y486</strain>
    </source>
</reference>